<evidence type="ECO:0000313" key="1">
    <source>
        <dbReference type="EMBL" id="MCL9685692.1"/>
    </source>
</evidence>
<comment type="caution">
    <text evidence="1">The sequence shown here is derived from an EMBL/GenBank/DDBJ whole genome shotgun (WGS) entry which is preliminary data.</text>
</comment>
<name>A0A9X2D564_9GAMM</name>
<dbReference type="RefSeq" id="WP_250424555.1">
    <property type="nucleotide sequence ID" value="NZ_JAJKBJ010000034.1"/>
</dbReference>
<keyword evidence="2" id="KW-1185">Reference proteome</keyword>
<gene>
    <name evidence="1" type="ORF">LOX96_16445</name>
</gene>
<dbReference type="AlphaFoldDB" id="A0A9X2D564"/>
<evidence type="ECO:0000313" key="2">
    <source>
        <dbReference type="Proteomes" id="UP001139721"/>
    </source>
</evidence>
<accession>A0A9X2D564</accession>
<organism evidence="1 2">
    <name type="scientific">Legionella maioricensis</name>
    <dbReference type="NCBI Taxonomy" id="2896528"/>
    <lineage>
        <taxon>Bacteria</taxon>
        <taxon>Pseudomonadati</taxon>
        <taxon>Pseudomonadota</taxon>
        <taxon>Gammaproteobacteria</taxon>
        <taxon>Legionellales</taxon>
        <taxon>Legionellaceae</taxon>
        <taxon>Legionella</taxon>
    </lineage>
</organism>
<sequence length="110" mass="12821">MAIERRQTEVIRKIQLIMLDDYIRTREGEEEYLSHVTVCGQTLFRFGYYSKTQKLDEAWALKEILLRGELNEEDFERMGQGPLSQGRLGQIAQLSHYLKNTTESPVLGKI</sequence>
<proteinExistence type="predicted"/>
<dbReference type="EMBL" id="JAJKBJ010000034">
    <property type="protein sequence ID" value="MCL9685692.1"/>
    <property type="molecule type" value="Genomic_DNA"/>
</dbReference>
<reference evidence="1" key="1">
    <citation type="submission" date="2021-11" db="EMBL/GenBank/DDBJ databases">
        <title>Legionella maioricencis sp. nov., a new species isolated from hot water samples in Mallorca.</title>
        <authorList>
            <person name="Crespi S."/>
            <person name="Drasar V."/>
            <person name="Salva-Serra F."/>
            <person name="Jaen-Luchoro D."/>
            <person name="Pineiro-Iglesias B."/>
            <person name="Aliaga F."/>
            <person name="Fernandez-Juarez V."/>
            <person name="Coll G."/>
            <person name="Moore E.R.B."/>
            <person name="Bennasar-Figueras A."/>
        </authorList>
    </citation>
    <scope>NUCLEOTIDE SEQUENCE</scope>
    <source>
        <strain evidence="1">HCPI-6</strain>
    </source>
</reference>
<dbReference type="Proteomes" id="UP001139721">
    <property type="component" value="Unassembled WGS sequence"/>
</dbReference>
<protein>
    <submittedName>
        <fullName evidence="1">Uncharacterized protein</fullName>
    </submittedName>
</protein>